<sequence>MTLSRAITVPGAACSLTDSVTVLKLISGHVPVHRLLLSVQGFIQHELREAVTVALRLYVQIKVVVSGDGVCAQGISPHVRVEGILHREAGARCGALSDLHGDVRLWETRWIVVNIHDLDLDAEQLERVLQKHFEVQEARDSLSTYLLSVDALVHHQRSVLQVDLQVRRARARHGLETARGKFGDVQPQIFGDISHNRPALLLLRYREVQLR</sequence>
<dbReference type="InParanoid" id="A0A672K5T6"/>
<dbReference type="Ensembl" id="ENSSGRT00000004429.1">
    <property type="protein sequence ID" value="ENSSGRP00000004078.1"/>
    <property type="gene ID" value="ENSSGRG00000002481.1"/>
</dbReference>
<organism evidence="1 2">
    <name type="scientific">Sinocyclocheilus grahami</name>
    <name type="common">Dianchi golden-line fish</name>
    <name type="synonym">Barbus grahami</name>
    <dbReference type="NCBI Taxonomy" id="75366"/>
    <lineage>
        <taxon>Eukaryota</taxon>
        <taxon>Metazoa</taxon>
        <taxon>Chordata</taxon>
        <taxon>Craniata</taxon>
        <taxon>Vertebrata</taxon>
        <taxon>Euteleostomi</taxon>
        <taxon>Actinopterygii</taxon>
        <taxon>Neopterygii</taxon>
        <taxon>Teleostei</taxon>
        <taxon>Ostariophysi</taxon>
        <taxon>Cypriniformes</taxon>
        <taxon>Cyprinidae</taxon>
        <taxon>Cyprininae</taxon>
        <taxon>Sinocyclocheilus</taxon>
    </lineage>
</organism>
<evidence type="ECO:0000313" key="1">
    <source>
        <dbReference type="Ensembl" id="ENSSGRP00000004078.1"/>
    </source>
</evidence>
<dbReference type="Proteomes" id="UP000472262">
    <property type="component" value="Unassembled WGS sequence"/>
</dbReference>
<keyword evidence="2" id="KW-1185">Reference proteome</keyword>
<dbReference type="AlphaFoldDB" id="A0A672K5T6"/>
<name>A0A672K5T6_SINGR</name>
<protein>
    <submittedName>
        <fullName evidence="1">Uncharacterized protein</fullName>
    </submittedName>
</protein>
<reference evidence="1" key="1">
    <citation type="submission" date="2025-08" db="UniProtKB">
        <authorList>
            <consortium name="Ensembl"/>
        </authorList>
    </citation>
    <scope>IDENTIFICATION</scope>
</reference>
<dbReference type="OMA" id="IVVDIHH"/>
<reference evidence="1" key="2">
    <citation type="submission" date="2025-09" db="UniProtKB">
        <authorList>
            <consortium name="Ensembl"/>
        </authorList>
    </citation>
    <scope>IDENTIFICATION</scope>
</reference>
<evidence type="ECO:0000313" key="2">
    <source>
        <dbReference type="Proteomes" id="UP000472262"/>
    </source>
</evidence>
<accession>A0A672K5T6</accession>
<proteinExistence type="predicted"/>